<name>A0ACA9K7L4_9GLOM</name>
<dbReference type="EMBL" id="CAJVQC010000009">
    <property type="protein sequence ID" value="CAG8457598.1"/>
    <property type="molecule type" value="Genomic_DNA"/>
</dbReference>
<accession>A0ACA9K7L4</accession>
<comment type="caution">
    <text evidence="1">The sequence shown here is derived from an EMBL/GenBank/DDBJ whole genome shotgun (WGS) entry which is preliminary data.</text>
</comment>
<evidence type="ECO:0000313" key="2">
    <source>
        <dbReference type="Proteomes" id="UP000789920"/>
    </source>
</evidence>
<reference evidence="1" key="1">
    <citation type="submission" date="2021-06" db="EMBL/GenBank/DDBJ databases">
        <authorList>
            <person name="Kallberg Y."/>
            <person name="Tangrot J."/>
            <person name="Rosling A."/>
        </authorList>
    </citation>
    <scope>NUCLEOTIDE SEQUENCE</scope>
    <source>
        <strain evidence="1">MA461A</strain>
    </source>
</reference>
<dbReference type="Proteomes" id="UP000789920">
    <property type="component" value="Unassembled WGS sequence"/>
</dbReference>
<proteinExistence type="predicted"/>
<protein>
    <submittedName>
        <fullName evidence="1">30382_t:CDS:1</fullName>
    </submittedName>
</protein>
<organism evidence="1 2">
    <name type="scientific">Racocetra persica</name>
    <dbReference type="NCBI Taxonomy" id="160502"/>
    <lineage>
        <taxon>Eukaryota</taxon>
        <taxon>Fungi</taxon>
        <taxon>Fungi incertae sedis</taxon>
        <taxon>Mucoromycota</taxon>
        <taxon>Glomeromycotina</taxon>
        <taxon>Glomeromycetes</taxon>
        <taxon>Diversisporales</taxon>
        <taxon>Gigasporaceae</taxon>
        <taxon>Racocetra</taxon>
    </lineage>
</organism>
<evidence type="ECO:0000313" key="1">
    <source>
        <dbReference type="EMBL" id="CAG8457598.1"/>
    </source>
</evidence>
<keyword evidence="2" id="KW-1185">Reference proteome</keyword>
<gene>
    <name evidence="1" type="ORF">RPERSI_LOCUS15</name>
</gene>
<sequence>MLKLNSKEGTDFSESQNSLTVEKKLRRYCMSKNEKIIRLCLELLTAAVGITPLILLYNAAQGGFSDQLYGFRQADGFMLQIWQYGLLAMSTICILAATRVILSIKETYLRWRVAHSFRIIELDTHLSQSLDPSSLKLSKMAWITSIMIIVLGGAVTALHNTAFTIHKGQLITDTFAHAKVSPASGGLGLEPSLQFQNNCSSYSLGTLVRKLNTCPFGLTPEGMVDYLANSQVANDTGMREYGGMVFSDRQPVPTIVEIMNGTINATATYSNVPLFDYTVDCSIESNQTFGQKVIANGIPGIFYVIANDTKFPDKLVFYSVAANNVVGMATFSYGNGTGDVYMYFSRKNSTVTTTTTVMPNKGQLEIADYTILSLQHLSMVVSQLYRSPFDEFLGNNTDGNFSPEFLAMQIKSLLRKGHYLINTGFGTTKAIEGTLTTNINQFNDNNFYTPIIAAEVYSASTWWAFGSHAVNKPVDGCTGVMSEEHRDKILALRETREGHLQMTIPTDGNVPSDECKYAG</sequence>